<accession>A0A453FCS8</accession>
<reference evidence="1" key="5">
    <citation type="journal article" date="2021" name="G3 (Bethesda)">
        <title>Aegilops tauschii genome assembly Aet v5.0 features greater sequence contiguity and improved annotation.</title>
        <authorList>
            <person name="Wang L."/>
            <person name="Zhu T."/>
            <person name="Rodriguez J.C."/>
            <person name="Deal K.R."/>
            <person name="Dubcovsky J."/>
            <person name="McGuire P.E."/>
            <person name="Lux T."/>
            <person name="Spannagl M."/>
            <person name="Mayer K.F.X."/>
            <person name="Baldrich P."/>
            <person name="Meyers B.C."/>
            <person name="Huo N."/>
            <person name="Gu Y.Q."/>
            <person name="Zhou H."/>
            <person name="Devos K.M."/>
            <person name="Bennetzen J.L."/>
            <person name="Unver T."/>
            <person name="Budak H."/>
            <person name="Gulick P.J."/>
            <person name="Galiba G."/>
            <person name="Kalapos B."/>
            <person name="Nelson D.R."/>
            <person name="Li P."/>
            <person name="You F.M."/>
            <person name="Luo M.C."/>
            <person name="Dvorak J."/>
        </authorList>
    </citation>
    <scope>NUCLEOTIDE SEQUENCE [LARGE SCALE GENOMIC DNA]</scope>
    <source>
        <strain evidence="1">cv. AL8/78</strain>
    </source>
</reference>
<dbReference type="Gramene" id="AET3Gv20642400.13">
    <property type="protein sequence ID" value="AET3Gv20642400.13"/>
    <property type="gene ID" value="AET3Gv20642400"/>
</dbReference>
<name>A0A453FCS8_AEGTS</name>
<sequence>MSCVSASEGCYVRRRNKTGRGGIAERNGRDICKWRWRRLGRRQEFACVLALQTNDDDDDAYPGRLFFPFPGAWLENLVSSSSVVCVYSVVAYRS</sequence>
<proteinExistence type="predicted"/>
<dbReference type="Proteomes" id="UP000015105">
    <property type="component" value="Chromosome 3D"/>
</dbReference>
<organism evidence="1 2">
    <name type="scientific">Aegilops tauschii subsp. strangulata</name>
    <name type="common">Goatgrass</name>
    <dbReference type="NCBI Taxonomy" id="200361"/>
    <lineage>
        <taxon>Eukaryota</taxon>
        <taxon>Viridiplantae</taxon>
        <taxon>Streptophyta</taxon>
        <taxon>Embryophyta</taxon>
        <taxon>Tracheophyta</taxon>
        <taxon>Spermatophyta</taxon>
        <taxon>Magnoliopsida</taxon>
        <taxon>Liliopsida</taxon>
        <taxon>Poales</taxon>
        <taxon>Poaceae</taxon>
        <taxon>BOP clade</taxon>
        <taxon>Pooideae</taxon>
        <taxon>Triticodae</taxon>
        <taxon>Triticeae</taxon>
        <taxon>Triticinae</taxon>
        <taxon>Aegilops</taxon>
    </lineage>
</organism>
<dbReference type="AlphaFoldDB" id="A0A453FCS8"/>
<evidence type="ECO:0000313" key="1">
    <source>
        <dbReference type="EnsemblPlants" id="AET3Gv20642400.13"/>
    </source>
</evidence>
<reference evidence="2" key="2">
    <citation type="journal article" date="2017" name="Nat. Plants">
        <title>The Aegilops tauschii genome reveals multiple impacts of transposons.</title>
        <authorList>
            <person name="Zhao G."/>
            <person name="Zou C."/>
            <person name="Li K."/>
            <person name="Wang K."/>
            <person name="Li T."/>
            <person name="Gao L."/>
            <person name="Zhang X."/>
            <person name="Wang H."/>
            <person name="Yang Z."/>
            <person name="Liu X."/>
            <person name="Jiang W."/>
            <person name="Mao L."/>
            <person name="Kong X."/>
            <person name="Jiao Y."/>
            <person name="Jia J."/>
        </authorList>
    </citation>
    <scope>NUCLEOTIDE SEQUENCE [LARGE SCALE GENOMIC DNA]</scope>
    <source>
        <strain evidence="2">cv. AL8/78</strain>
    </source>
</reference>
<evidence type="ECO:0000313" key="2">
    <source>
        <dbReference type="Proteomes" id="UP000015105"/>
    </source>
</evidence>
<dbReference type="EnsemblPlants" id="AET3Gv20642400.13">
    <property type="protein sequence ID" value="AET3Gv20642400.13"/>
    <property type="gene ID" value="AET3Gv20642400"/>
</dbReference>
<reference evidence="1" key="4">
    <citation type="submission" date="2019-03" db="UniProtKB">
        <authorList>
            <consortium name="EnsemblPlants"/>
        </authorList>
    </citation>
    <scope>IDENTIFICATION</scope>
</reference>
<reference evidence="2" key="1">
    <citation type="journal article" date="2014" name="Science">
        <title>Ancient hybridizations among the ancestral genomes of bread wheat.</title>
        <authorList>
            <consortium name="International Wheat Genome Sequencing Consortium,"/>
            <person name="Marcussen T."/>
            <person name="Sandve S.R."/>
            <person name="Heier L."/>
            <person name="Spannagl M."/>
            <person name="Pfeifer M."/>
            <person name="Jakobsen K.S."/>
            <person name="Wulff B.B."/>
            <person name="Steuernagel B."/>
            <person name="Mayer K.F."/>
            <person name="Olsen O.A."/>
        </authorList>
    </citation>
    <scope>NUCLEOTIDE SEQUENCE [LARGE SCALE GENOMIC DNA]</scope>
    <source>
        <strain evidence="2">cv. AL8/78</strain>
    </source>
</reference>
<keyword evidence="2" id="KW-1185">Reference proteome</keyword>
<protein>
    <submittedName>
        <fullName evidence="1">Uncharacterized protein</fullName>
    </submittedName>
</protein>
<reference evidence="1" key="3">
    <citation type="journal article" date="2017" name="Nature">
        <title>Genome sequence of the progenitor of the wheat D genome Aegilops tauschii.</title>
        <authorList>
            <person name="Luo M.C."/>
            <person name="Gu Y.Q."/>
            <person name="Puiu D."/>
            <person name="Wang H."/>
            <person name="Twardziok S.O."/>
            <person name="Deal K.R."/>
            <person name="Huo N."/>
            <person name="Zhu T."/>
            <person name="Wang L."/>
            <person name="Wang Y."/>
            <person name="McGuire P.E."/>
            <person name="Liu S."/>
            <person name="Long H."/>
            <person name="Ramasamy R.K."/>
            <person name="Rodriguez J.C."/>
            <person name="Van S.L."/>
            <person name="Yuan L."/>
            <person name="Wang Z."/>
            <person name="Xia Z."/>
            <person name="Xiao L."/>
            <person name="Anderson O.D."/>
            <person name="Ouyang S."/>
            <person name="Liang Y."/>
            <person name="Zimin A.V."/>
            <person name="Pertea G."/>
            <person name="Qi P."/>
            <person name="Bennetzen J.L."/>
            <person name="Dai X."/>
            <person name="Dawson M.W."/>
            <person name="Muller H.G."/>
            <person name="Kugler K."/>
            <person name="Rivarola-Duarte L."/>
            <person name="Spannagl M."/>
            <person name="Mayer K.F.X."/>
            <person name="Lu F.H."/>
            <person name="Bevan M.W."/>
            <person name="Leroy P."/>
            <person name="Li P."/>
            <person name="You F.M."/>
            <person name="Sun Q."/>
            <person name="Liu Z."/>
            <person name="Lyons E."/>
            <person name="Wicker T."/>
            <person name="Salzberg S.L."/>
            <person name="Devos K.M."/>
            <person name="Dvorak J."/>
        </authorList>
    </citation>
    <scope>NUCLEOTIDE SEQUENCE [LARGE SCALE GENOMIC DNA]</scope>
    <source>
        <strain evidence="1">cv. AL8/78</strain>
    </source>
</reference>